<sequence>MRRWRRARAPLRPPVGGGPGKSGKEPTTTHAGRLECGLQPRPGLSMSVAVPVETNSELPLGSPQGCHVMEGPGHPAPDSVVTLVPGTIHRHLCALPSFCLLGPDVGGKLARVMAQGPAHVDGPSSQKCYPHGVPGKEFPAMGTGPWDLSATEADRPSWFLLAGWQGKARDELQASRKTKKKEGGGLRAQRASSNVFSNFEQTQIQEFKEAFTLMDQNRDGFIDKEDLKDTYASLGKTNVKDDELDAMLKEASGPINFTMFLNMFGAKLTGTDAEETILNAFKMLDPEGKGSINKDYIKRLLMSQADKMTAEEVDQMFQFATIDAAGNLDYKALSYVLTHGEEKEE</sequence>
<dbReference type="SMART" id="SM00054">
    <property type="entry name" value="EFh"/>
    <property type="match status" value="2"/>
</dbReference>
<dbReference type="PROSITE" id="PS00018">
    <property type="entry name" value="EF_HAND_1"/>
    <property type="match status" value="1"/>
</dbReference>
<proteinExistence type="predicted"/>
<dbReference type="InterPro" id="IPR050403">
    <property type="entry name" value="Myosin_RLC"/>
</dbReference>
<dbReference type="SUPFAM" id="SSF47473">
    <property type="entry name" value="EF-hand"/>
    <property type="match status" value="1"/>
</dbReference>
<reference evidence="7" key="1">
    <citation type="submission" date="2025-08" db="UniProtKB">
        <authorList>
            <consortium name="RefSeq"/>
        </authorList>
    </citation>
    <scope>IDENTIFICATION</scope>
    <source>
        <tissue evidence="7">Blood</tissue>
    </source>
</reference>
<dbReference type="GeneID" id="106981837"/>
<protein>
    <submittedName>
        <fullName evidence="7">Myosin light chain 5</fullName>
    </submittedName>
</protein>
<keyword evidence="1" id="KW-0479">Metal-binding</keyword>
<dbReference type="Pfam" id="PF00036">
    <property type="entry name" value="EF-hand_1"/>
    <property type="match status" value="1"/>
</dbReference>
<dbReference type="InterPro" id="IPR011992">
    <property type="entry name" value="EF-hand-dom_pair"/>
</dbReference>
<evidence type="ECO:0000313" key="6">
    <source>
        <dbReference type="Proteomes" id="UP001652583"/>
    </source>
</evidence>
<feature type="region of interest" description="Disordered" evidence="4">
    <location>
        <begin position="171"/>
        <end position="192"/>
    </location>
</feature>
<dbReference type="PROSITE" id="PS50222">
    <property type="entry name" value="EF_HAND_2"/>
    <property type="match status" value="2"/>
</dbReference>
<evidence type="ECO:0000256" key="2">
    <source>
        <dbReference type="ARBA" id="ARBA00022737"/>
    </source>
</evidence>
<evidence type="ECO:0000313" key="7">
    <source>
        <dbReference type="RefSeq" id="XP_053072160.1"/>
    </source>
</evidence>
<dbReference type="InterPro" id="IPR018247">
    <property type="entry name" value="EF_Hand_1_Ca_BS"/>
</dbReference>
<dbReference type="CDD" id="cd00051">
    <property type="entry name" value="EFh"/>
    <property type="match status" value="1"/>
</dbReference>
<keyword evidence="3" id="KW-0106">Calcium</keyword>
<dbReference type="Gene3D" id="1.10.238.10">
    <property type="entry name" value="EF-hand"/>
    <property type="match status" value="2"/>
</dbReference>
<dbReference type="Proteomes" id="UP001652583">
    <property type="component" value="Chromosome B1"/>
</dbReference>
<name>A0ABM3PKF7_ACIJB</name>
<evidence type="ECO:0000256" key="3">
    <source>
        <dbReference type="ARBA" id="ARBA00022837"/>
    </source>
</evidence>
<organism evidence="6 7">
    <name type="scientific">Acinonyx jubatus</name>
    <name type="common">Cheetah</name>
    <dbReference type="NCBI Taxonomy" id="32536"/>
    <lineage>
        <taxon>Eukaryota</taxon>
        <taxon>Metazoa</taxon>
        <taxon>Chordata</taxon>
        <taxon>Craniata</taxon>
        <taxon>Vertebrata</taxon>
        <taxon>Euteleostomi</taxon>
        <taxon>Mammalia</taxon>
        <taxon>Eutheria</taxon>
        <taxon>Laurasiatheria</taxon>
        <taxon>Carnivora</taxon>
        <taxon>Feliformia</taxon>
        <taxon>Felidae</taxon>
        <taxon>Felinae</taxon>
        <taxon>Acinonyx</taxon>
    </lineage>
</organism>
<dbReference type="RefSeq" id="XP_053072160.1">
    <property type="nucleotide sequence ID" value="XM_053216185.1"/>
</dbReference>
<keyword evidence="6" id="KW-1185">Reference proteome</keyword>
<evidence type="ECO:0000259" key="5">
    <source>
        <dbReference type="PROSITE" id="PS50222"/>
    </source>
</evidence>
<evidence type="ECO:0000256" key="1">
    <source>
        <dbReference type="ARBA" id="ARBA00022723"/>
    </source>
</evidence>
<accession>A0ABM3PKF7</accession>
<evidence type="ECO:0000256" key="4">
    <source>
        <dbReference type="SAM" id="MobiDB-lite"/>
    </source>
</evidence>
<feature type="domain" description="EF-hand" evidence="5">
    <location>
        <begin position="202"/>
        <end position="237"/>
    </location>
</feature>
<keyword evidence="2" id="KW-0677">Repeat</keyword>
<feature type="region of interest" description="Disordered" evidence="4">
    <location>
        <begin position="1"/>
        <end position="43"/>
    </location>
</feature>
<feature type="domain" description="EF-hand" evidence="5">
    <location>
        <begin position="272"/>
        <end position="307"/>
    </location>
</feature>
<gene>
    <name evidence="7" type="primary">MYL5</name>
</gene>
<dbReference type="PANTHER" id="PTHR23049">
    <property type="entry name" value="MYOSIN REGULATORY LIGHT CHAIN 2"/>
    <property type="match status" value="1"/>
</dbReference>
<dbReference type="InterPro" id="IPR002048">
    <property type="entry name" value="EF_hand_dom"/>
</dbReference>